<gene>
    <name evidence="1" type="ORF">L1987_48029</name>
</gene>
<accession>A0ACB9FQ76</accession>
<keyword evidence="2" id="KW-1185">Reference proteome</keyword>
<name>A0ACB9FQ76_9ASTR</name>
<sequence>MFRPPASPNLPPESGNPWRLPSCSRAGAMDVGMTFFESMRSRYGIEAGVEHYACVVDTLGRAGMVERAYEFIKRLPFHPTVSIWVSLLGSLLRDHTLNQLLQCPRDYH</sequence>
<reference evidence="2" key="1">
    <citation type="journal article" date="2022" name="Mol. Ecol. Resour.">
        <title>The genomes of chicory, endive, great burdock and yacon provide insights into Asteraceae palaeo-polyploidization history and plant inulin production.</title>
        <authorList>
            <person name="Fan W."/>
            <person name="Wang S."/>
            <person name="Wang H."/>
            <person name="Wang A."/>
            <person name="Jiang F."/>
            <person name="Liu H."/>
            <person name="Zhao H."/>
            <person name="Xu D."/>
            <person name="Zhang Y."/>
        </authorList>
    </citation>
    <scope>NUCLEOTIDE SEQUENCE [LARGE SCALE GENOMIC DNA]</scope>
    <source>
        <strain evidence="2">cv. Yunnan</strain>
    </source>
</reference>
<organism evidence="1 2">
    <name type="scientific">Smallanthus sonchifolius</name>
    <dbReference type="NCBI Taxonomy" id="185202"/>
    <lineage>
        <taxon>Eukaryota</taxon>
        <taxon>Viridiplantae</taxon>
        <taxon>Streptophyta</taxon>
        <taxon>Embryophyta</taxon>
        <taxon>Tracheophyta</taxon>
        <taxon>Spermatophyta</taxon>
        <taxon>Magnoliopsida</taxon>
        <taxon>eudicotyledons</taxon>
        <taxon>Gunneridae</taxon>
        <taxon>Pentapetalae</taxon>
        <taxon>asterids</taxon>
        <taxon>campanulids</taxon>
        <taxon>Asterales</taxon>
        <taxon>Asteraceae</taxon>
        <taxon>Asteroideae</taxon>
        <taxon>Heliantheae alliance</taxon>
        <taxon>Millerieae</taxon>
        <taxon>Smallanthus</taxon>
    </lineage>
</organism>
<comment type="caution">
    <text evidence="1">The sequence shown here is derived from an EMBL/GenBank/DDBJ whole genome shotgun (WGS) entry which is preliminary data.</text>
</comment>
<evidence type="ECO:0000313" key="1">
    <source>
        <dbReference type="EMBL" id="KAI3773499.1"/>
    </source>
</evidence>
<dbReference type="Proteomes" id="UP001056120">
    <property type="component" value="Linkage Group LG16"/>
</dbReference>
<dbReference type="EMBL" id="CM042033">
    <property type="protein sequence ID" value="KAI3773499.1"/>
    <property type="molecule type" value="Genomic_DNA"/>
</dbReference>
<proteinExistence type="predicted"/>
<protein>
    <submittedName>
        <fullName evidence="1">Uncharacterized protein</fullName>
    </submittedName>
</protein>
<evidence type="ECO:0000313" key="2">
    <source>
        <dbReference type="Proteomes" id="UP001056120"/>
    </source>
</evidence>
<reference evidence="1 2" key="2">
    <citation type="journal article" date="2022" name="Mol. Ecol. Resour.">
        <title>The genomes of chicory, endive, great burdock and yacon provide insights into Asteraceae paleo-polyploidization history and plant inulin production.</title>
        <authorList>
            <person name="Fan W."/>
            <person name="Wang S."/>
            <person name="Wang H."/>
            <person name="Wang A."/>
            <person name="Jiang F."/>
            <person name="Liu H."/>
            <person name="Zhao H."/>
            <person name="Xu D."/>
            <person name="Zhang Y."/>
        </authorList>
    </citation>
    <scope>NUCLEOTIDE SEQUENCE [LARGE SCALE GENOMIC DNA]</scope>
    <source>
        <strain evidence="2">cv. Yunnan</strain>
        <tissue evidence="1">Leaves</tissue>
    </source>
</reference>